<dbReference type="SMART" id="SM00823">
    <property type="entry name" value="PKS_PP"/>
    <property type="match status" value="2"/>
</dbReference>
<dbReference type="InterPro" id="IPR049900">
    <property type="entry name" value="PKS_mFAS_DH"/>
</dbReference>
<dbReference type="InterPro" id="IPR006162">
    <property type="entry name" value="Ppantetheine_attach_site"/>
</dbReference>
<feature type="active site" description="Proton donor; for dehydratase activity" evidence="8">
    <location>
        <position position="1172"/>
    </location>
</feature>
<dbReference type="InterPro" id="IPR016039">
    <property type="entry name" value="Thiolase-like"/>
</dbReference>
<dbReference type="InterPro" id="IPR014030">
    <property type="entry name" value="Ketoacyl_synth_N"/>
</dbReference>
<feature type="active site" description="Proton acceptor; for dehydratase activity" evidence="8">
    <location>
        <position position="17"/>
    </location>
</feature>
<dbReference type="Pfam" id="PF08659">
    <property type="entry name" value="KR"/>
    <property type="match status" value="1"/>
</dbReference>
<feature type="region of interest" description="C-terminal hotdog fold" evidence="8">
    <location>
        <begin position="119"/>
        <end position="268"/>
    </location>
</feature>
<dbReference type="Gene3D" id="3.10.129.110">
    <property type="entry name" value="Polyketide synthase dehydratase"/>
    <property type="match status" value="2"/>
</dbReference>
<feature type="region of interest" description="C-terminal hotdog fold" evidence="8">
    <location>
        <begin position="1105"/>
        <end position="1258"/>
    </location>
</feature>
<feature type="region of interest" description="N-terminal hotdog fold" evidence="8">
    <location>
        <begin position="1"/>
        <end position="104"/>
    </location>
</feature>
<protein>
    <submittedName>
        <fullName evidence="12">SDR family NAD(P)-dependent oxidoreductase</fullName>
    </submittedName>
</protein>
<evidence type="ECO:0000256" key="4">
    <source>
        <dbReference type="ARBA" id="ARBA00022490"/>
    </source>
</evidence>
<keyword evidence="6" id="KW-0808">Transferase</keyword>
<dbReference type="SMART" id="SM00822">
    <property type="entry name" value="PKS_KR"/>
    <property type="match status" value="1"/>
</dbReference>
<dbReference type="RefSeq" id="WP_394849116.1">
    <property type="nucleotide sequence ID" value="NZ_CP089982.1"/>
</dbReference>
<evidence type="ECO:0000256" key="6">
    <source>
        <dbReference type="ARBA" id="ARBA00022679"/>
    </source>
</evidence>
<dbReference type="PROSITE" id="PS50075">
    <property type="entry name" value="CARRIER"/>
    <property type="match status" value="2"/>
</dbReference>
<dbReference type="InterPro" id="IPR036291">
    <property type="entry name" value="NAD(P)-bd_dom_sf"/>
</dbReference>
<dbReference type="InterPro" id="IPR014031">
    <property type="entry name" value="Ketoacyl_synth_C"/>
</dbReference>
<dbReference type="InterPro" id="IPR020841">
    <property type="entry name" value="PKS_Beta-ketoAc_synthase_dom"/>
</dbReference>
<evidence type="ECO:0000256" key="5">
    <source>
        <dbReference type="ARBA" id="ARBA00022553"/>
    </source>
</evidence>
<evidence type="ECO:0000259" key="11">
    <source>
        <dbReference type="PROSITE" id="PS52019"/>
    </source>
</evidence>
<keyword evidence="4" id="KW-0963">Cytoplasm</keyword>
<evidence type="ECO:0000256" key="7">
    <source>
        <dbReference type="ARBA" id="ARBA00022737"/>
    </source>
</evidence>
<comment type="pathway">
    <text evidence="2">Antibiotic biosynthesis.</text>
</comment>
<sequence length="2452" mass="267491">MIDHWLVDIENPMVRGHRVLGQQLLPGLAYIDLFFQVFRDRHEDPRHLELRNLSIYQPLVVTEAAPVSLAIDCTETQPGRWRVLASGNGQRYATAEMHRASPFVSDETLDMALVARSADRIVSLDEVYAGCRRMDLVHDAFMRAQGKLYISDSEIYVECELGDAALESAEHLMFHPALIDGSAVCGGGPASAWLEEGPAQQLALPLFYESFRASELLQKKCVARIRRTSARRVRELRYYTLEFFDEAGRNVAELKNLAGKLVRDPASITHATRERPAAAAVPLQVEAATDAQAPAIETFLRTLIANKLGRPVEQIGRTAGYYEMGIDSAGLLELVQAIEAQVGAPLSPTLLFEHVTIAELSAHLVESGVASGWTQRTSNGTSGASVHAPVDDAHDGIAIIGMSGRYPMANNLTEYWENLRSGRDCITEIPKDRWDHARYFDPEKGKPGKTYCKYGGFIDGVAEFDPMFFNISAREAQFMDPQERLFLQCAYETFEDAGYTREALKRIDGNVGVFVGVMYEEYQLYGAQTHGSEYPYALSASISAIANRVSYFFNLHGPSLAVDTMCSSSLTAIYLACQSLASGACEMAIAGGVNVSIHPNKYLMLGQGQFVSSAGRCKTFGQGGDGYVPGEGVGAVLLKPLAKAVADEDPIHGVIKGVAINHGGKASGFTVPNPAAQAQVIAQALREANVDPRTVSYLEAHGTGTSLGDPIEITGLTRAFAQSDTQYCAIGSVKSNIGHLESAAGISAVTKVLLQLRHRALVPSLHSETLNAHIDFTRTPFEVQQTFREWPRPVVVRDGKRTEYPRIAGVSSFGAGGSNAHVILEEFVESARPALSVTPGRPAIFVLSAKTAERVQERARQLLAHLAQHPYREDDLADIAYTLQVGREAMEHRLAFTAATLEELRANLEMATRGAEAMPAAPKILEHWLQGGSFDWNSLYDGVKPRRIRLPTYPFAKERYWMPDAVSKARVDVLHPLLHANTSDFEGQRFTSTFTGREFFFADHIVKGQRTLPGVAHLEMARAAFQRAAAISGFAGTRLENVVWARPATVAEAPVVVHIRLRPEHDACVYEIHGEGGTYSQGRVVSGPAEAPRQVDLESLRRRARHVTWTAEQCYAIYEAMGFQYGPAHRSLREVNVGTDARGSHFILARVELPADVADTREQYAVHPSVLDGALQASVGLLAAQQGEESAKLVLPFALERLSIVQACPAAVWVHLRMAADTSANVQKIDVDLIDDTGAVCIELRGFSSRVFDAEAARPTAEPFEVMTFEEQWQPQPLAGDARMAVASLVCIVPDASHEEALRAAFARLDPKVRVTVLASGHEDAEAYASAFRDVGSADAVLCLRAVQEPSRVGSYGGLLALLQGMERAGWTRTRLMLAGRYDDAIARCHLDAWTSLGSSLRSAWPDAPISVMAWPHAPGAWVDEWIPRLWAELVSGGAENVVYEQGERRVRRLHPTERSSVKPLLRRGGRYLITGGAGGLGLVFAQHLCRRYAAKVILTGRSDVNATTAERIAALEAAGGKVLYEQADVCDPERMRAVVARAREQFGGIDGVLHAAGVLPRELLGNTSLREFEETLAPKIAGSLALDAALQGEAPDFICHFSSMSAIMGDWGPASYAIANRFQMAYAMHRQRQVQSAPSMQARTKVLALAWPVWAQAGMGMANEEATRVYLEYSGQRALDPEKGLEIFEQLLGESPAQQLVIFGARARWHRLLGLSPKPELPRRVERIHDAPAPTHLSDPGTLKARTVRYLKQLLAAETQLPAARIDADARLESYGVDSVMTVRMTTELEKAFGSLSKTLLFEYQSLAALADYLVEHHREALNEILAPTSVAAHPAPATEPPPVKMPVPLRATTPAETRDIAVIGLSARFPQSENIHEFWENLKAGNDGITAIPPGRWDHREHVAARNLSGDVLDRGGFISGLDGFSHDFFNIKEDEVSGLDVQEKLFLESVWHLLEHAGYTSHHIKTRHQGNIGVFAGASAFVHAGFMTGMVAGRASGFLHLKGPTVVVDSHSASATTALHLACQALANGDCEVAIAGGVYVQSPELFYAFATWQQGMQPDCRGFSNAGGVLMSEGVGAALLKPLQAAVRDGDEILAVIKGSALTSAGDMANLPPEPTRLADVIRKCLDKAGIHPRTLGYAEAMAMGIPTGDYCEFAGFSKAFREQTADKGFCAMGTVESNIGHSIAACGIAQFTKVTMQIHHGQIVPTIKTDPLNPQIDLTDSPFYLQRSLGDWPMSDGPDSKRRGLFASRGRSGTLAAVVLEAHATVKSKDASSRGGEKLFLISAHTTEHLHRMARNLRRHTMENPHLDLTDLCYTTILRREPLRFRLAILASTNDELVSRLGEYLEMGAPARPTSGLQAKAFFGDALSVDSGIHGLLEPAEEKHLLETYLAERNWPKLAAFWVRGSDLRSVEGIERALGGHFIQIPLYPFRDCRERRDCRESGAVIS</sequence>
<keyword evidence="3" id="KW-0596">Phosphopantetheine</keyword>
<dbReference type="InterPro" id="IPR049551">
    <property type="entry name" value="PKS_DH_C"/>
</dbReference>
<keyword evidence="13" id="KW-1185">Reference proteome</keyword>
<dbReference type="PROSITE" id="PS52004">
    <property type="entry name" value="KS3_2"/>
    <property type="match status" value="2"/>
</dbReference>
<evidence type="ECO:0000259" key="10">
    <source>
        <dbReference type="PROSITE" id="PS52004"/>
    </source>
</evidence>
<evidence type="ECO:0000259" key="9">
    <source>
        <dbReference type="PROSITE" id="PS50075"/>
    </source>
</evidence>
<dbReference type="PANTHER" id="PTHR43775:SF37">
    <property type="entry name" value="SI:DKEY-61P9.11"/>
    <property type="match status" value="1"/>
</dbReference>
<keyword evidence="7" id="KW-0677">Repeat</keyword>
<dbReference type="InterPro" id="IPR042104">
    <property type="entry name" value="PKS_dehydratase_sf"/>
</dbReference>
<dbReference type="Pfam" id="PF00109">
    <property type="entry name" value="ketoacyl-synt"/>
    <property type="match status" value="2"/>
</dbReference>
<evidence type="ECO:0000256" key="8">
    <source>
        <dbReference type="PROSITE-ProRule" id="PRU01363"/>
    </source>
</evidence>
<proteinExistence type="predicted"/>
<gene>
    <name evidence="12" type="ORF">LZC95_16920</name>
</gene>
<dbReference type="PROSITE" id="PS52019">
    <property type="entry name" value="PKS_MFAS_DH"/>
    <property type="match status" value="2"/>
</dbReference>
<name>A0ABZ2KIJ4_9BACT</name>
<dbReference type="InterPro" id="IPR020807">
    <property type="entry name" value="PKS_DH"/>
</dbReference>
<dbReference type="Gene3D" id="3.40.50.720">
    <property type="entry name" value="NAD(P)-binding Rossmann-like Domain"/>
    <property type="match status" value="1"/>
</dbReference>
<dbReference type="InterPro" id="IPR020806">
    <property type="entry name" value="PKS_PP-bd"/>
</dbReference>
<feature type="active site" description="Proton acceptor; for dehydratase activity" evidence="8">
    <location>
        <position position="1004"/>
    </location>
</feature>
<dbReference type="SMART" id="SM00826">
    <property type="entry name" value="PKS_DH"/>
    <property type="match status" value="1"/>
</dbReference>
<dbReference type="InterPro" id="IPR036736">
    <property type="entry name" value="ACP-like_sf"/>
</dbReference>
<dbReference type="SMART" id="SM00825">
    <property type="entry name" value="PKS_KS"/>
    <property type="match status" value="2"/>
</dbReference>
<dbReference type="EMBL" id="CP089982">
    <property type="protein sequence ID" value="WXA98506.1"/>
    <property type="molecule type" value="Genomic_DNA"/>
</dbReference>
<feature type="domain" description="PKS/mFAS DH" evidence="11">
    <location>
        <begin position="1"/>
        <end position="268"/>
    </location>
</feature>
<dbReference type="CDD" id="cd08953">
    <property type="entry name" value="KR_2_SDR_x"/>
    <property type="match status" value="1"/>
</dbReference>
<evidence type="ECO:0000256" key="1">
    <source>
        <dbReference type="ARBA" id="ARBA00004496"/>
    </source>
</evidence>
<evidence type="ECO:0000313" key="12">
    <source>
        <dbReference type="EMBL" id="WXA98506.1"/>
    </source>
</evidence>
<dbReference type="Pfam" id="PF22336">
    <property type="entry name" value="RhiE-like_linker"/>
    <property type="match status" value="1"/>
</dbReference>
<dbReference type="SUPFAM" id="SSF51735">
    <property type="entry name" value="NAD(P)-binding Rossmann-fold domains"/>
    <property type="match status" value="2"/>
</dbReference>
<evidence type="ECO:0000313" key="13">
    <source>
        <dbReference type="Proteomes" id="UP001379533"/>
    </source>
</evidence>
<feature type="domain" description="Ketosynthase family 3 (KS3)" evidence="10">
    <location>
        <begin position="394"/>
        <end position="826"/>
    </location>
</feature>
<dbReference type="InterPro" id="IPR049552">
    <property type="entry name" value="PKS_DH_N"/>
</dbReference>
<dbReference type="Gene3D" id="3.40.47.10">
    <property type="match status" value="2"/>
</dbReference>
<dbReference type="Proteomes" id="UP001379533">
    <property type="component" value="Chromosome"/>
</dbReference>
<dbReference type="Pfam" id="PF22621">
    <property type="entry name" value="CurL-like_PKS_C"/>
    <property type="match status" value="1"/>
</dbReference>
<dbReference type="InterPro" id="IPR057326">
    <property type="entry name" value="KR_dom"/>
</dbReference>
<feature type="domain" description="Carrier" evidence="9">
    <location>
        <begin position="1746"/>
        <end position="1819"/>
    </location>
</feature>
<dbReference type="InterPro" id="IPR054514">
    <property type="entry name" value="RhiE-like_linker"/>
</dbReference>
<dbReference type="CDD" id="cd00833">
    <property type="entry name" value="PKS"/>
    <property type="match status" value="2"/>
</dbReference>
<dbReference type="SUPFAM" id="SSF47336">
    <property type="entry name" value="ACP-like"/>
    <property type="match status" value="2"/>
</dbReference>
<dbReference type="PANTHER" id="PTHR43775">
    <property type="entry name" value="FATTY ACID SYNTHASE"/>
    <property type="match status" value="1"/>
</dbReference>
<dbReference type="SMART" id="SM01294">
    <property type="entry name" value="PKS_PP_betabranch"/>
    <property type="match status" value="2"/>
</dbReference>
<feature type="domain" description="Carrier" evidence="9">
    <location>
        <begin position="294"/>
        <end position="368"/>
    </location>
</feature>
<dbReference type="Pfam" id="PF02801">
    <property type="entry name" value="Ketoacyl-synt_C"/>
    <property type="match status" value="2"/>
</dbReference>
<dbReference type="InterPro" id="IPR050091">
    <property type="entry name" value="PKS_NRPS_Biosynth_Enz"/>
</dbReference>
<dbReference type="Pfam" id="PF00550">
    <property type="entry name" value="PP-binding"/>
    <property type="match status" value="2"/>
</dbReference>
<comment type="subcellular location">
    <subcellularLocation>
        <location evidence="1">Cytoplasm</location>
    </subcellularLocation>
</comment>
<keyword evidence="5" id="KW-0597">Phosphoprotein</keyword>
<feature type="active site" description="Proton donor; for dehydratase activity" evidence="8">
    <location>
        <position position="180"/>
    </location>
</feature>
<feature type="domain" description="PKS/mFAS DH" evidence="11">
    <location>
        <begin position="975"/>
        <end position="1258"/>
    </location>
</feature>
<feature type="domain" description="Ketosynthase family 3 (KS3)" evidence="10">
    <location>
        <begin position="1859"/>
        <end position="2267"/>
    </location>
</feature>
<organism evidence="12 13">
    <name type="scientific">Pendulispora brunnea</name>
    <dbReference type="NCBI Taxonomy" id="2905690"/>
    <lineage>
        <taxon>Bacteria</taxon>
        <taxon>Pseudomonadati</taxon>
        <taxon>Myxococcota</taxon>
        <taxon>Myxococcia</taxon>
        <taxon>Myxococcales</taxon>
        <taxon>Sorangiineae</taxon>
        <taxon>Pendulisporaceae</taxon>
        <taxon>Pendulispora</taxon>
    </lineage>
</organism>
<dbReference type="InterPro" id="IPR013968">
    <property type="entry name" value="PKS_KR"/>
</dbReference>
<dbReference type="SUPFAM" id="SSF53901">
    <property type="entry name" value="Thiolase-like"/>
    <property type="match status" value="2"/>
</dbReference>
<dbReference type="Gene3D" id="1.10.1200.10">
    <property type="entry name" value="ACP-like"/>
    <property type="match status" value="2"/>
</dbReference>
<dbReference type="Pfam" id="PF14765">
    <property type="entry name" value="PS-DH"/>
    <property type="match status" value="2"/>
</dbReference>
<reference evidence="12 13" key="1">
    <citation type="submission" date="2021-12" db="EMBL/GenBank/DDBJ databases">
        <title>Discovery of the Pendulisporaceae a myxobacterial family with distinct sporulation behavior and unique specialized metabolism.</title>
        <authorList>
            <person name="Garcia R."/>
            <person name="Popoff A."/>
            <person name="Bader C.D."/>
            <person name="Loehr J."/>
            <person name="Walesch S."/>
            <person name="Walt C."/>
            <person name="Boldt J."/>
            <person name="Bunk B."/>
            <person name="Haeckl F.J.F.P.J."/>
            <person name="Gunesch A.P."/>
            <person name="Birkelbach J."/>
            <person name="Nuebel U."/>
            <person name="Pietschmann T."/>
            <person name="Bach T."/>
            <person name="Mueller R."/>
        </authorList>
    </citation>
    <scope>NUCLEOTIDE SEQUENCE [LARGE SCALE GENOMIC DNA]</scope>
    <source>
        <strain evidence="12 13">MSr12523</strain>
    </source>
</reference>
<dbReference type="InterPro" id="IPR009081">
    <property type="entry name" value="PP-bd_ACP"/>
</dbReference>
<dbReference type="PROSITE" id="PS00012">
    <property type="entry name" value="PHOSPHOPANTETHEINE"/>
    <property type="match status" value="1"/>
</dbReference>
<accession>A0ABZ2KIJ4</accession>
<evidence type="ECO:0000256" key="2">
    <source>
        <dbReference type="ARBA" id="ARBA00004792"/>
    </source>
</evidence>
<dbReference type="Pfam" id="PF21089">
    <property type="entry name" value="PKS_DH_N"/>
    <property type="match status" value="2"/>
</dbReference>
<dbReference type="Gene3D" id="1.10.1240.100">
    <property type="match status" value="2"/>
</dbReference>
<evidence type="ECO:0000256" key="3">
    <source>
        <dbReference type="ARBA" id="ARBA00022450"/>
    </source>
</evidence>
<feature type="region of interest" description="N-terminal hotdog fold" evidence="8">
    <location>
        <begin position="975"/>
        <end position="1091"/>
    </location>
</feature>